<dbReference type="InterPro" id="IPR036583">
    <property type="entry name" value="23S_rRNA_IVS_sf"/>
</dbReference>
<accession>A0AB33L159</accession>
<name>A0AB33L159_9FLAO</name>
<dbReference type="SUPFAM" id="SSF158446">
    <property type="entry name" value="IVS-encoded protein-like"/>
    <property type="match status" value="1"/>
</dbReference>
<dbReference type="Gene3D" id="1.20.1440.60">
    <property type="entry name" value="23S rRNA-intervening sequence"/>
    <property type="match status" value="1"/>
</dbReference>
<gene>
    <name evidence="1" type="ORF">Pbs1_11170</name>
</gene>
<dbReference type="EMBL" id="AP035888">
    <property type="protein sequence ID" value="BFP67774.1"/>
    <property type="molecule type" value="Genomic_DNA"/>
</dbReference>
<sequence length="108" mass="12487">MEKSHELALKVYELTKGFPKEEIYGITSQLRRASLSVPTNIVEGVSRNTEKEFAYFVNIASGSSAEVEYLLEFASELNYLSYEDNENLNREIISIRKMLNVLYSRLRK</sequence>
<proteinExistence type="predicted"/>
<dbReference type="NCBIfam" id="TIGR02436">
    <property type="entry name" value="four helix bundle protein"/>
    <property type="match status" value="1"/>
</dbReference>
<evidence type="ECO:0000313" key="1">
    <source>
        <dbReference type="EMBL" id="BFP67774.1"/>
    </source>
</evidence>
<dbReference type="PANTHER" id="PTHR38471">
    <property type="entry name" value="FOUR HELIX BUNDLE PROTEIN"/>
    <property type="match status" value="1"/>
</dbReference>
<dbReference type="PANTHER" id="PTHR38471:SF2">
    <property type="entry name" value="FOUR HELIX BUNDLE PROTEIN"/>
    <property type="match status" value="1"/>
</dbReference>
<reference evidence="1" key="1">
    <citation type="submission" date="2024-08" db="EMBL/GenBank/DDBJ databases">
        <title>Whole genome sequence of Tenacibaculum sp. strain pbs-1 associated with black-spot shell disease in Akoya pearl oysters.</title>
        <authorList>
            <person name="Sakatoku A."/>
            <person name="Suzuki T."/>
            <person name="Hatano K."/>
            <person name="Seki M."/>
            <person name="Tanaka D."/>
            <person name="Nakamura S."/>
            <person name="Suzuki N."/>
            <person name="Isshiki T."/>
        </authorList>
    </citation>
    <scope>NUCLEOTIDE SEQUENCE</scope>
    <source>
        <strain evidence="1">Pbs-1</strain>
    </source>
</reference>
<organism evidence="1">
    <name type="scientific">Tenacibaculum sp. Pbs-1</name>
    <dbReference type="NCBI Taxonomy" id="3238748"/>
    <lineage>
        <taxon>Bacteria</taxon>
        <taxon>Pseudomonadati</taxon>
        <taxon>Bacteroidota</taxon>
        <taxon>Flavobacteriia</taxon>
        <taxon>Flavobacteriales</taxon>
        <taxon>Flavobacteriaceae</taxon>
        <taxon>Tenacibaculum</taxon>
    </lineage>
</organism>
<dbReference type="CDD" id="cd16377">
    <property type="entry name" value="23S_rRNA_IVP_like"/>
    <property type="match status" value="1"/>
</dbReference>
<dbReference type="AlphaFoldDB" id="A0AB33L159"/>
<dbReference type="InterPro" id="IPR012657">
    <property type="entry name" value="23S_rRNA-intervening_sequence"/>
</dbReference>
<dbReference type="Pfam" id="PF05635">
    <property type="entry name" value="23S_rRNA_IVP"/>
    <property type="match status" value="1"/>
</dbReference>
<protein>
    <submittedName>
        <fullName evidence="1">Four helix bundle protein</fullName>
    </submittedName>
</protein>